<dbReference type="AlphaFoldDB" id="A0A6V7XGR0"/>
<feature type="compositionally biased region" description="Basic and acidic residues" evidence="1">
    <location>
        <begin position="7"/>
        <end position="18"/>
    </location>
</feature>
<evidence type="ECO:0000259" key="3">
    <source>
        <dbReference type="Pfam" id="PF16470"/>
    </source>
</evidence>
<keyword evidence="2" id="KW-1133">Transmembrane helix</keyword>
<evidence type="ECO:0000313" key="5">
    <source>
        <dbReference type="Proteomes" id="UP000580250"/>
    </source>
</evidence>
<keyword evidence="2" id="KW-0472">Membrane</keyword>
<feature type="transmembrane region" description="Helical" evidence="2">
    <location>
        <begin position="200"/>
        <end position="218"/>
    </location>
</feature>
<feature type="domain" description="Peptidase S8 pro-domain" evidence="3">
    <location>
        <begin position="95"/>
        <end position="165"/>
    </location>
</feature>
<reference evidence="4 5" key="1">
    <citation type="submission" date="2020-08" db="EMBL/GenBank/DDBJ databases">
        <authorList>
            <person name="Koutsovoulos G."/>
            <person name="Danchin GJ E."/>
        </authorList>
    </citation>
    <scope>NUCLEOTIDE SEQUENCE [LARGE SCALE GENOMIC DNA]</scope>
</reference>
<gene>
    <name evidence="4" type="ORF">MENT_LOCUS51748</name>
</gene>
<dbReference type="EMBL" id="CAJEWN010001560">
    <property type="protein sequence ID" value="CAD2198433.1"/>
    <property type="molecule type" value="Genomic_DNA"/>
</dbReference>
<protein>
    <recommendedName>
        <fullName evidence="3">Peptidase S8 pro-domain domain-containing protein</fullName>
    </recommendedName>
</protein>
<dbReference type="Proteomes" id="UP000580250">
    <property type="component" value="Unassembled WGS sequence"/>
</dbReference>
<sequence>MRKWQCRNKEQDRQKSIKEPNQQQQKQISRLPTGSSSNFCIKRQLYFLFKILLLLHISINNVTGIAHDSILCSHSEDNTGVQKCEEPSHNILKLVKRDDRKAREIAQEHGMVVKGEPFLDSHYFLSEDKTGVGAQRRRKRSLESIQDRPEVAELIVDRPRRRVKRDYIEQPSIIGPLEETQSGRKRRQTTFFERRPVPKLPFQILCILINGIWIWYFWVPLDRGPSTLYCEVISVFLQNHFGPS</sequence>
<dbReference type="Pfam" id="PF16470">
    <property type="entry name" value="S8_pro-domain"/>
    <property type="match status" value="1"/>
</dbReference>
<dbReference type="InterPro" id="IPR032815">
    <property type="entry name" value="S8_pro-domain"/>
</dbReference>
<name>A0A6V7XGR0_MELEN</name>
<feature type="compositionally biased region" description="Polar residues" evidence="1">
    <location>
        <begin position="19"/>
        <end position="32"/>
    </location>
</feature>
<dbReference type="InterPro" id="IPR038466">
    <property type="entry name" value="S8_pro-domain_sf"/>
</dbReference>
<organism evidence="4 5">
    <name type="scientific">Meloidogyne enterolobii</name>
    <name type="common">Root-knot nematode worm</name>
    <name type="synonym">Meloidogyne mayaguensis</name>
    <dbReference type="NCBI Taxonomy" id="390850"/>
    <lineage>
        <taxon>Eukaryota</taxon>
        <taxon>Metazoa</taxon>
        <taxon>Ecdysozoa</taxon>
        <taxon>Nematoda</taxon>
        <taxon>Chromadorea</taxon>
        <taxon>Rhabditida</taxon>
        <taxon>Tylenchina</taxon>
        <taxon>Tylenchomorpha</taxon>
        <taxon>Tylenchoidea</taxon>
        <taxon>Meloidogynidae</taxon>
        <taxon>Meloidogyninae</taxon>
        <taxon>Meloidogyne</taxon>
    </lineage>
</organism>
<dbReference type="Gene3D" id="3.30.70.850">
    <property type="entry name" value="Peptidase S8, pro-domain"/>
    <property type="match status" value="1"/>
</dbReference>
<dbReference type="OrthoDB" id="5850873at2759"/>
<accession>A0A6V7XGR0</accession>
<evidence type="ECO:0000256" key="2">
    <source>
        <dbReference type="SAM" id="Phobius"/>
    </source>
</evidence>
<proteinExistence type="predicted"/>
<evidence type="ECO:0000313" key="4">
    <source>
        <dbReference type="EMBL" id="CAD2198433.1"/>
    </source>
</evidence>
<keyword evidence="2" id="KW-0812">Transmembrane</keyword>
<comment type="caution">
    <text evidence="4">The sequence shown here is derived from an EMBL/GenBank/DDBJ whole genome shotgun (WGS) entry which is preliminary data.</text>
</comment>
<evidence type="ECO:0000256" key="1">
    <source>
        <dbReference type="SAM" id="MobiDB-lite"/>
    </source>
</evidence>
<feature type="region of interest" description="Disordered" evidence="1">
    <location>
        <begin position="1"/>
        <end position="32"/>
    </location>
</feature>